<feature type="transmembrane region" description="Helical" evidence="1">
    <location>
        <begin position="90"/>
        <end position="107"/>
    </location>
</feature>
<gene>
    <name evidence="2" type="ORF">FMM80_23105</name>
</gene>
<protein>
    <submittedName>
        <fullName evidence="2">Uncharacterized protein</fullName>
    </submittedName>
</protein>
<evidence type="ECO:0000256" key="1">
    <source>
        <dbReference type="SAM" id="Phobius"/>
    </source>
</evidence>
<keyword evidence="1" id="KW-0812">Transmembrane</keyword>
<dbReference type="AlphaFoldDB" id="A0A9X5H6R8"/>
<evidence type="ECO:0000313" key="3">
    <source>
        <dbReference type="Proteomes" id="UP000474104"/>
    </source>
</evidence>
<name>A0A9X5H6R8_9FIRM</name>
<keyword evidence="1" id="KW-0472">Membrane</keyword>
<organism evidence="2 3">
    <name type="scientific">Schaedlerella arabinosiphila</name>
    <dbReference type="NCBI Taxonomy" id="2044587"/>
    <lineage>
        <taxon>Bacteria</taxon>
        <taxon>Bacillati</taxon>
        <taxon>Bacillota</taxon>
        <taxon>Clostridia</taxon>
        <taxon>Lachnospirales</taxon>
        <taxon>Lachnospiraceae</taxon>
        <taxon>Schaedlerella</taxon>
    </lineage>
</organism>
<comment type="caution">
    <text evidence="2">The sequence shown here is derived from an EMBL/GenBank/DDBJ whole genome shotgun (WGS) entry which is preliminary data.</text>
</comment>
<dbReference type="EMBL" id="VIRB01000136">
    <property type="protein sequence ID" value="NDO71377.1"/>
    <property type="molecule type" value="Genomic_DNA"/>
</dbReference>
<reference evidence="2 3" key="1">
    <citation type="submission" date="2019-07" db="EMBL/GenBank/DDBJ databases">
        <title>Draft genome sequences of 15 bacterial species constituting the stable defined intestinal microbiota of the GM15 gnotobiotic mouse model.</title>
        <authorList>
            <person name="Elie C."/>
            <person name="Mathieu A."/>
            <person name="Saliou A."/>
            <person name="Darnaud M."/>
            <person name="Leulier F."/>
            <person name="Tamellini A."/>
        </authorList>
    </citation>
    <scope>NUCLEOTIDE SEQUENCE [LARGE SCALE GENOMIC DNA]</scope>
    <source>
        <strain evidence="3">ASF 502</strain>
    </source>
</reference>
<sequence length="124" mass="13211">MQRQKKIPEISVHFALSGFVGSEEEIYRDFGKSAFSGGVGIEGKATAGKAAVSIRSIAGNGEHPALCRSLQFLRAKFAVSKSKILPQYQISLIAHFVLAGILLGSAFPKPCYTPVPGEKGGHRP</sequence>
<dbReference type="OrthoDB" id="1986318at2"/>
<proteinExistence type="predicted"/>
<accession>A0A9X5H6R8</accession>
<evidence type="ECO:0000313" key="2">
    <source>
        <dbReference type="EMBL" id="NDO71377.1"/>
    </source>
</evidence>
<dbReference type="Proteomes" id="UP000474104">
    <property type="component" value="Unassembled WGS sequence"/>
</dbReference>
<keyword evidence="1" id="KW-1133">Transmembrane helix</keyword>
<dbReference type="RefSeq" id="WP_034238398.1">
    <property type="nucleotide sequence ID" value="NZ_VIRB01000136.1"/>
</dbReference>